<protein>
    <recommendedName>
        <fullName evidence="3">DUF1127 domain-containing protein</fullName>
    </recommendedName>
</protein>
<evidence type="ECO:0000313" key="1">
    <source>
        <dbReference type="EMBL" id="SNR34700.1"/>
    </source>
</evidence>
<keyword evidence="2" id="KW-1185">Reference proteome</keyword>
<sequence length="73" mass="8066">MAIAATNTPSNSIGHTLTGAFDGIINFLVRIAESNGRMKAVERLNAMSDAELAARGLKREEIVRHVFRDMFYV</sequence>
<evidence type="ECO:0008006" key="3">
    <source>
        <dbReference type="Google" id="ProtNLM"/>
    </source>
</evidence>
<accession>A0A238VJX2</accession>
<evidence type="ECO:0000313" key="2">
    <source>
        <dbReference type="Proteomes" id="UP000198417"/>
    </source>
</evidence>
<dbReference type="AlphaFoldDB" id="A0A238VJX2"/>
<dbReference type="Proteomes" id="UP000198417">
    <property type="component" value="Unassembled WGS sequence"/>
</dbReference>
<proteinExistence type="predicted"/>
<name>A0A238VJX2_9RHOB</name>
<gene>
    <name evidence="1" type="ORF">SAMN06265370_102296</name>
</gene>
<reference evidence="1 2" key="1">
    <citation type="submission" date="2017-06" db="EMBL/GenBank/DDBJ databases">
        <authorList>
            <person name="Kim H.J."/>
            <person name="Triplett B.A."/>
        </authorList>
    </citation>
    <scope>NUCLEOTIDE SEQUENCE [LARGE SCALE GENOMIC DNA]</scope>
    <source>
        <strain evidence="1 2">DSM 29052</strain>
    </source>
</reference>
<dbReference type="OrthoDB" id="7867799at2"/>
<dbReference type="EMBL" id="FZNN01000002">
    <property type="protein sequence ID" value="SNR34700.1"/>
    <property type="molecule type" value="Genomic_DNA"/>
</dbReference>
<organism evidence="1 2">
    <name type="scientific">Puniceibacterium sediminis</name>
    <dbReference type="NCBI Taxonomy" id="1608407"/>
    <lineage>
        <taxon>Bacteria</taxon>
        <taxon>Pseudomonadati</taxon>
        <taxon>Pseudomonadota</taxon>
        <taxon>Alphaproteobacteria</taxon>
        <taxon>Rhodobacterales</taxon>
        <taxon>Paracoccaceae</taxon>
        <taxon>Puniceibacterium</taxon>
    </lineage>
</organism>
<dbReference type="RefSeq" id="WP_089269247.1">
    <property type="nucleotide sequence ID" value="NZ_FZNN01000002.1"/>
</dbReference>